<organism evidence="2 3">
    <name type="scientific">Phenylobacterium hankyongense</name>
    <dbReference type="NCBI Taxonomy" id="1813876"/>
    <lineage>
        <taxon>Bacteria</taxon>
        <taxon>Pseudomonadati</taxon>
        <taxon>Pseudomonadota</taxon>
        <taxon>Alphaproteobacteria</taxon>
        <taxon>Caulobacterales</taxon>
        <taxon>Caulobacteraceae</taxon>
        <taxon>Phenylobacterium</taxon>
    </lineage>
</organism>
<evidence type="ECO:0000313" key="3">
    <source>
        <dbReference type="Proteomes" id="UP000249842"/>
    </source>
</evidence>
<protein>
    <submittedName>
        <fullName evidence="2">Flp family type IVb pilin</fullName>
    </submittedName>
</protein>
<keyword evidence="3" id="KW-1185">Reference proteome</keyword>
<evidence type="ECO:0000256" key="1">
    <source>
        <dbReference type="SAM" id="Phobius"/>
    </source>
</evidence>
<dbReference type="EMBL" id="QFYP01000001">
    <property type="protein sequence ID" value="RAK61825.1"/>
    <property type="molecule type" value="Genomic_DNA"/>
</dbReference>
<evidence type="ECO:0000313" key="2">
    <source>
        <dbReference type="EMBL" id="RAK61825.1"/>
    </source>
</evidence>
<feature type="transmembrane region" description="Helical" evidence="1">
    <location>
        <begin position="13"/>
        <end position="36"/>
    </location>
</feature>
<comment type="caution">
    <text evidence="2">The sequence shown here is derived from an EMBL/GenBank/DDBJ whole genome shotgun (WGS) entry which is preliminary data.</text>
</comment>
<keyword evidence="1" id="KW-0812">Transmembrane</keyword>
<proteinExistence type="predicted"/>
<keyword evidence="1" id="KW-0472">Membrane</keyword>
<sequence length="48" mass="5018">MAEDRSGAALVEYSILIGLITVAAVATIKLVGTWVANEWISLKTTIGA</sequence>
<name>A0A328B5H9_9CAUL</name>
<dbReference type="Proteomes" id="UP000249842">
    <property type="component" value="Unassembled WGS sequence"/>
</dbReference>
<dbReference type="AlphaFoldDB" id="A0A328B5H9"/>
<dbReference type="OrthoDB" id="5325135at2"/>
<keyword evidence="1" id="KW-1133">Transmembrane helix</keyword>
<reference evidence="3" key="1">
    <citation type="submission" date="2018-05" db="EMBL/GenBank/DDBJ databases">
        <authorList>
            <person name="Li X."/>
        </authorList>
    </citation>
    <scope>NUCLEOTIDE SEQUENCE [LARGE SCALE GENOMIC DNA]</scope>
    <source>
        <strain evidence="3">HKS-05</strain>
    </source>
</reference>
<accession>A0A328B5H9</accession>
<gene>
    <name evidence="2" type="ORF">DJ021_13835</name>
</gene>